<dbReference type="AlphaFoldDB" id="A0A9P0C548"/>
<evidence type="ECO:0000313" key="2">
    <source>
        <dbReference type="Proteomes" id="UP001153714"/>
    </source>
</evidence>
<reference evidence="1" key="1">
    <citation type="submission" date="2021-12" db="EMBL/GenBank/DDBJ databases">
        <authorList>
            <person name="King R."/>
        </authorList>
    </citation>
    <scope>NUCLEOTIDE SEQUENCE</scope>
</reference>
<reference evidence="1" key="2">
    <citation type="submission" date="2022-10" db="EMBL/GenBank/DDBJ databases">
        <authorList>
            <consortium name="ENA_rothamsted_submissions"/>
            <consortium name="culmorum"/>
            <person name="King R."/>
        </authorList>
    </citation>
    <scope>NUCLEOTIDE SEQUENCE</scope>
</reference>
<organism evidence="1 2">
    <name type="scientific">Diatraea saccharalis</name>
    <name type="common">sugarcane borer</name>
    <dbReference type="NCBI Taxonomy" id="40085"/>
    <lineage>
        <taxon>Eukaryota</taxon>
        <taxon>Metazoa</taxon>
        <taxon>Ecdysozoa</taxon>
        <taxon>Arthropoda</taxon>
        <taxon>Hexapoda</taxon>
        <taxon>Insecta</taxon>
        <taxon>Pterygota</taxon>
        <taxon>Neoptera</taxon>
        <taxon>Endopterygota</taxon>
        <taxon>Lepidoptera</taxon>
        <taxon>Glossata</taxon>
        <taxon>Ditrysia</taxon>
        <taxon>Pyraloidea</taxon>
        <taxon>Crambidae</taxon>
        <taxon>Crambinae</taxon>
        <taxon>Diatraea</taxon>
    </lineage>
</organism>
<dbReference type="OrthoDB" id="76173at2759"/>
<name>A0A9P0C548_9NEOP</name>
<proteinExistence type="predicted"/>
<dbReference type="EMBL" id="OU893341">
    <property type="protein sequence ID" value="CAH0747607.1"/>
    <property type="molecule type" value="Genomic_DNA"/>
</dbReference>
<evidence type="ECO:0000313" key="1">
    <source>
        <dbReference type="EMBL" id="CAH0747607.1"/>
    </source>
</evidence>
<keyword evidence="2" id="KW-1185">Reference proteome</keyword>
<gene>
    <name evidence="1" type="ORF">DIATSA_LOCUS1394</name>
</gene>
<sequence>MKKVRFESPVRVFSNTMGDLECHSPRPFIDKQVVVSRPVLFEGYQRLLPYSSDPVHRFENSNNSPYPTMKKTLIDDSSSRCMPSNDLDLSMLDGSTHVPRKPPYHTKQVFSCEGEQIHRSDIKTFTNAAIKSPQTVLSSIENTSALEQSANNIRSNNFFIRRDNLKELNSPKVYSLQNQMGKLSLNKENVALEKQAEIARLSAANANNTYMQLQNVKTDIPNECRCHHCIKLIENASCKLNQHNQTITNNSKEHIQTLNCSCNLHGHRLQSLHNSYHCNNCVPVEHQSHFCHCQKEDAHPEIVDKKTWMLKKYEQSKDCDTLEIDRQNIIVKEKREPTVADLFKIIKLQNEQLQLLQEKVDKFISATSVNRPVQNYVTEQGALEAVGSEQQKISIGVMTSFEMVRTSTVINKEIVTQTNESGHIQCNRSQISIKEVVSKSQQGNLNFLDGITPISKANSQQNLDCTKSQVQKASDKGQLCLNENVNDDKTLNELSLYNVEIDNAITPQISPEQSLYLDVRDYSE</sequence>
<accession>A0A9P0C548</accession>
<protein>
    <submittedName>
        <fullName evidence="1">Uncharacterized protein</fullName>
    </submittedName>
</protein>
<dbReference type="Proteomes" id="UP001153714">
    <property type="component" value="Chromosome 10"/>
</dbReference>